<dbReference type="EMBL" id="LYMM01000055">
    <property type="protein sequence ID" value="PNU03199.1"/>
    <property type="molecule type" value="Genomic_DNA"/>
</dbReference>
<evidence type="ECO:0000313" key="1">
    <source>
        <dbReference type="EMBL" id="PNU03199.1"/>
    </source>
</evidence>
<protein>
    <submittedName>
        <fullName evidence="1">Uncharacterized protein</fullName>
    </submittedName>
</protein>
<sequence length="126" mass="13506">MFGIDDQQGLIDDLAIGGHLPGQALESVSLCLDFDATDVPVDHSNVDPAVAVIEAEFVDDQSIGTGSGVRQQPPIGGLPDITVSKPSQSHPESIAVVIAEWQRSMLRRACHDLSDWECTVCWCPPL</sequence>
<dbReference type="AlphaFoldDB" id="A0A2K2FWM5"/>
<keyword evidence="2" id="KW-1185">Reference proteome</keyword>
<evidence type="ECO:0000313" key="2">
    <source>
        <dbReference type="Proteomes" id="UP000236327"/>
    </source>
</evidence>
<accession>A0A2K2FWM5</accession>
<reference evidence="1 2" key="1">
    <citation type="submission" date="2016-05" db="EMBL/GenBank/DDBJ databases">
        <title>Complete genome sequence of Novosphingobium guangzhouense SA925(T).</title>
        <authorList>
            <person name="Sha S."/>
        </authorList>
    </citation>
    <scope>NUCLEOTIDE SEQUENCE [LARGE SCALE GENOMIC DNA]</scope>
    <source>
        <strain evidence="1 2">SA925</strain>
    </source>
</reference>
<organism evidence="1 2">
    <name type="scientific">Novosphingobium guangzhouense</name>
    <dbReference type="NCBI Taxonomy" id="1850347"/>
    <lineage>
        <taxon>Bacteria</taxon>
        <taxon>Pseudomonadati</taxon>
        <taxon>Pseudomonadota</taxon>
        <taxon>Alphaproteobacteria</taxon>
        <taxon>Sphingomonadales</taxon>
        <taxon>Sphingomonadaceae</taxon>
        <taxon>Novosphingobium</taxon>
    </lineage>
</organism>
<name>A0A2K2FWM5_9SPHN</name>
<proteinExistence type="predicted"/>
<comment type="caution">
    <text evidence="1">The sequence shown here is derived from an EMBL/GenBank/DDBJ whole genome shotgun (WGS) entry which is preliminary data.</text>
</comment>
<gene>
    <name evidence="1" type="ORF">A8V01_24345</name>
</gene>
<dbReference type="Proteomes" id="UP000236327">
    <property type="component" value="Unassembled WGS sequence"/>
</dbReference>